<proteinExistence type="inferred from homology"/>
<keyword evidence="5" id="KW-0735">Signal-anchor</keyword>
<dbReference type="Gene3D" id="3.40.50.720">
    <property type="entry name" value="NAD(P)-binding Rossmann-like Domain"/>
    <property type="match status" value="2"/>
</dbReference>
<evidence type="ECO:0000256" key="2">
    <source>
        <dbReference type="ARBA" id="ARBA00006484"/>
    </source>
</evidence>
<dbReference type="EMBL" id="JANJYI010000001">
    <property type="protein sequence ID" value="KAK2662324.1"/>
    <property type="molecule type" value="Genomic_DNA"/>
</dbReference>
<dbReference type="GO" id="GO:0006694">
    <property type="term" value="P:steroid biosynthetic process"/>
    <property type="evidence" value="ECO:0007669"/>
    <property type="project" value="UniProtKB-KW"/>
</dbReference>
<dbReference type="AlphaFoldDB" id="A0AAD9XMI2"/>
<keyword evidence="4" id="KW-0444">Lipid biosynthesis</keyword>
<comment type="caution">
    <text evidence="8">The sequence shown here is derived from an EMBL/GenBank/DDBJ whole genome shotgun (WGS) entry which is preliminary data.</text>
</comment>
<dbReference type="GO" id="GO:0016020">
    <property type="term" value="C:membrane"/>
    <property type="evidence" value="ECO:0007669"/>
    <property type="project" value="UniProtKB-SubCell"/>
</dbReference>
<evidence type="ECO:0000313" key="8">
    <source>
        <dbReference type="EMBL" id="KAK2662324.1"/>
    </source>
</evidence>
<dbReference type="InterPro" id="IPR002347">
    <property type="entry name" value="SDR_fam"/>
</dbReference>
<keyword evidence="6" id="KW-0560">Oxidoreductase</keyword>
<dbReference type="GO" id="GO:0005829">
    <property type="term" value="C:cytosol"/>
    <property type="evidence" value="ECO:0007669"/>
    <property type="project" value="TreeGrafter"/>
</dbReference>
<organism evidence="8 9">
    <name type="scientific">Dipteronia dyeriana</name>
    <dbReference type="NCBI Taxonomy" id="168575"/>
    <lineage>
        <taxon>Eukaryota</taxon>
        <taxon>Viridiplantae</taxon>
        <taxon>Streptophyta</taxon>
        <taxon>Embryophyta</taxon>
        <taxon>Tracheophyta</taxon>
        <taxon>Spermatophyta</taxon>
        <taxon>Magnoliopsida</taxon>
        <taxon>eudicotyledons</taxon>
        <taxon>Gunneridae</taxon>
        <taxon>Pentapetalae</taxon>
        <taxon>rosids</taxon>
        <taxon>malvids</taxon>
        <taxon>Sapindales</taxon>
        <taxon>Sapindaceae</taxon>
        <taxon>Hippocastanoideae</taxon>
        <taxon>Acereae</taxon>
        <taxon>Dipteronia</taxon>
    </lineage>
</organism>
<dbReference type="PANTHER" id="PTHR43391">
    <property type="entry name" value="RETINOL DEHYDROGENASE-RELATED"/>
    <property type="match status" value="1"/>
</dbReference>
<evidence type="ECO:0000256" key="1">
    <source>
        <dbReference type="ARBA" id="ARBA00004606"/>
    </source>
</evidence>
<keyword evidence="5" id="KW-0812">Transmembrane</keyword>
<dbReference type="PRINTS" id="PR00080">
    <property type="entry name" value="SDRFAMILY"/>
</dbReference>
<name>A0AAD9XMI2_9ROSI</name>
<dbReference type="InterPro" id="IPR036291">
    <property type="entry name" value="NAD(P)-bd_dom_sf"/>
</dbReference>
<evidence type="ECO:0000256" key="5">
    <source>
        <dbReference type="ARBA" id="ARBA00022968"/>
    </source>
</evidence>
<sequence>MVYVVISTVDHLVNNAGIARQCSFKNVDSISKHTPIMARKAALISFFETLRMEMGGDIGITIVTPGLIKSEMSLSASSPKAIPMESNEECAKAIVKSGCRGDKYLVEPSWVRILFPWKAFCTELTEYCNRCLALISRDLKRGNVMMGKGSKINCKSASYKLFKDKANNRVDDLLGMFMDLQYVRKESRAADVVVLREQVHQDINFLGSAYNTFFCNSTPKAKIIAIASAAGRLHMPRMAYYKVSKAAVIALYETLKVEFGGDIGITIVTPGLI</sequence>
<dbReference type="PANTHER" id="PTHR43391:SF76">
    <property type="entry name" value="11-BETA-HYDROXYSTEROID DEHYDROGENASE-LIKE 2-RELATED"/>
    <property type="match status" value="1"/>
</dbReference>
<dbReference type="GO" id="GO:0016491">
    <property type="term" value="F:oxidoreductase activity"/>
    <property type="evidence" value="ECO:0007669"/>
    <property type="project" value="UniProtKB-KW"/>
</dbReference>
<reference evidence="8" key="1">
    <citation type="journal article" date="2023" name="Plant J.">
        <title>Genome sequences and population genomics provide insights into the demographic history, inbreeding, and mutation load of two 'living fossil' tree species of Dipteronia.</title>
        <authorList>
            <person name="Feng Y."/>
            <person name="Comes H.P."/>
            <person name="Chen J."/>
            <person name="Zhu S."/>
            <person name="Lu R."/>
            <person name="Zhang X."/>
            <person name="Li P."/>
            <person name="Qiu J."/>
            <person name="Olsen K.M."/>
            <person name="Qiu Y."/>
        </authorList>
    </citation>
    <scope>NUCLEOTIDE SEQUENCE</scope>
    <source>
        <strain evidence="8">KIB01</strain>
    </source>
</reference>
<keyword evidence="4" id="KW-0443">Lipid metabolism</keyword>
<evidence type="ECO:0000256" key="7">
    <source>
        <dbReference type="RuleBase" id="RU000363"/>
    </source>
</evidence>
<comment type="similarity">
    <text evidence="2 7">Belongs to the short-chain dehydrogenases/reductases (SDR) family.</text>
</comment>
<keyword evidence="4" id="KW-0752">Steroid biosynthesis</keyword>
<dbReference type="Pfam" id="PF00106">
    <property type="entry name" value="adh_short"/>
    <property type="match status" value="1"/>
</dbReference>
<keyword evidence="9" id="KW-1185">Reference proteome</keyword>
<gene>
    <name evidence="8" type="ORF">Ddye_000898</name>
</gene>
<comment type="subcellular location">
    <subcellularLocation>
        <location evidence="1">Membrane</location>
        <topology evidence="1">Single-pass type II membrane protein</topology>
    </subcellularLocation>
</comment>
<keyword evidence="3" id="KW-0521">NADP</keyword>
<evidence type="ECO:0000256" key="4">
    <source>
        <dbReference type="ARBA" id="ARBA00022955"/>
    </source>
</evidence>
<protein>
    <submittedName>
        <fullName evidence="8">Uncharacterized protein</fullName>
    </submittedName>
</protein>
<evidence type="ECO:0000256" key="6">
    <source>
        <dbReference type="ARBA" id="ARBA00023002"/>
    </source>
</evidence>
<accession>A0AAD9XMI2</accession>
<dbReference type="SUPFAM" id="SSF51735">
    <property type="entry name" value="NAD(P)-binding Rossmann-fold domains"/>
    <property type="match status" value="2"/>
</dbReference>
<dbReference type="Proteomes" id="UP001280121">
    <property type="component" value="Unassembled WGS sequence"/>
</dbReference>
<evidence type="ECO:0000313" key="9">
    <source>
        <dbReference type="Proteomes" id="UP001280121"/>
    </source>
</evidence>
<evidence type="ECO:0000256" key="3">
    <source>
        <dbReference type="ARBA" id="ARBA00022857"/>
    </source>
</evidence>